<comment type="caution">
    <text evidence="3">The sequence shown here is derived from an EMBL/GenBank/DDBJ whole genome shotgun (WGS) entry which is preliminary data.</text>
</comment>
<feature type="compositionally biased region" description="Low complexity" evidence="1">
    <location>
        <begin position="13"/>
        <end position="22"/>
    </location>
</feature>
<evidence type="ECO:0000259" key="2">
    <source>
        <dbReference type="Pfam" id="PF20636"/>
    </source>
</evidence>
<feature type="region of interest" description="Disordered" evidence="1">
    <location>
        <begin position="251"/>
        <end position="279"/>
    </location>
</feature>
<evidence type="ECO:0000256" key="1">
    <source>
        <dbReference type="SAM" id="MobiDB-lite"/>
    </source>
</evidence>
<gene>
    <name evidence="3" type="ORF">PHLCEN_2v8157</name>
</gene>
<feature type="compositionally biased region" description="Polar residues" evidence="1">
    <location>
        <begin position="251"/>
        <end position="262"/>
    </location>
</feature>
<dbReference type="OrthoDB" id="197400at2759"/>
<feature type="region of interest" description="Disordered" evidence="1">
    <location>
        <begin position="1"/>
        <end position="102"/>
    </location>
</feature>
<dbReference type="EMBL" id="MLYV02000833">
    <property type="protein sequence ID" value="PSR76843.1"/>
    <property type="molecule type" value="Genomic_DNA"/>
</dbReference>
<evidence type="ECO:0000313" key="4">
    <source>
        <dbReference type="Proteomes" id="UP000186601"/>
    </source>
</evidence>
<dbReference type="STRING" id="98765.A0A2R6NUH5"/>
<dbReference type="AlphaFoldDB" id="A0A2R6NUH5"/>
<sequence>MRPVVSYDDLSAPQQPVQQQLGPPLPSTNQPPAKKRRVHQKAPQRRPPQYTQHWDDPGSNTQTMNYDDDVSAVAPGSENAGYEEEEEEQEEESRELTHNEIWDDSALIDAWDSAIAEYEAYHGSGKKWKEEPVKKSPLWYNVPPVEEKKANGRPSRDARIAQVTEEEDEEIADDSAPLNFDTYVPTHDPSLASAIPAHPPAIPGLDYSQSYLPGPPGTMVSQDEAFTRALSAMYWGGYWTAVYHCQRYPQSQEAKGTATQNRGAEGEDANMDELVSTQR</sequence>
<organism evidence="3 4">
    <name type="scientific">Hermanssonia centrifuga</name>
    <dbReference type="NCBI Taxonomy" id="98765"/>
    <lineage>
        <taxon>Eukaryota</taxon>
        <taxon>Fungi</taxon>
        <taxon>Dikarya</taxon>
        <taxon>Basidiomycota</taxon>
        <taxon>Agaricomycotina</taxon>
        <taxon>Agaricomycetes</taxon>
        <taxon>Polyporales</taxon>
        <taxon>Meruliaceae</taxon>
        <taxon>Hermanssonia</taxon>
    </lineage>
</organism>
<dbReference type="CDD" id="cd22851">
    <property type="entry name" value="SMN_N"/>
    <property type="match status" value="1"/>
</dbReference>
<accession>A0A2R6NUH5</accession>
<dbReference type="Pfam" id="PF20636">
    <property type="entry name" value="SMN_G2-BD"/>
    <property type="match status" value="1"/>
</dbReference>
<evidence type="ECO:0000313" key="3">
    <source>
        <dbReference type="EMBL" id="PSR76843.1"/>
    </source>
</evidence>
<reference evidence="3 4" key="1">
    <citation type="submission" date="2018-02" db="EMBL/GenBank/DDBJ databases">
        <title>Genome sequence of the basidiomycete white-rot fungus Phlebia centrifuga.</title>
        <authorList>
            <person name="Granchi Z."/>
            <person name="Peng M."/>
            <person name="de Vries R.P."/>
            <person name="Hilden K."/>
            <person name="Makela M.R."/>
            <person name="Grigoriev I."/>
            <person name="Riley R."/>
        </authorList>
    </citation>
    <scope>NUCLEOTIDE SEQUENCE [LARGE SCALE GENOMIC DNA]</scope>
    <source>
        <strain evidence="3 4">FBCC195</strain>
    </source>
</reference>
<dbReference type="InterPro" id="IPR049481">
    <property type="entry name" value="SMN_G2-BD"/>
</dbReference>
<keyword evidence="4" id="KW-1185">Reference proteome</keyword>
<feature type="domain" description="Survival Motor Neuron Gemin2-binding" evidence="2">
    <location>
        <begin position="99"/>
        <end position="119"/>
    </location>
</feature>
<feature type="compositionally biased region" description="Basic residues" evidence="1">
    <location>
        <begin position="33"/>
        <end position="44"/>
    </location>
</feature>
<feature type="compositionally biased region" description="Acidic residues" evidence="1">
    <location>
        <begin position="81"/>
        <end position="93"/>
    </location>
</feature>
<protein>
    <recommendedName>
        <fullName evidence="2">Survival Motor Neuron Gemin2-binding domain-containing protein</fullName>
    </recommendedName>
</protein>
<proteinExistence type="predicted"/>
<name>A0A2R6NUH5_9APHY</name>
<dbReference type="CDD" id="cd22852">
    <property type="entry name" value="SMN_C"/>
    <property type="match status" value="1"/>
</dbReference>
<dbReference type="InterPro" id="IPR047313">
    <property type="entry name" value="SMN_C"/>
</dbReference>
<dbReference type="Proteomes" id="UP000186601">
    <property type="component" value="Unassembled WGS sequence"/>
</dbReference>